<dbReference type="Proteomes" id="UP000827986">
    <property type="component" value="Unassembled WGS sequence"/>
</dbReference>
<evidence type="ECO:0000313" key="1">
    <source>
        <dbReference type="EMBL" id="KAH1176191.1"/>
    </source>
</evidence>
<protein>
    <submittedName>
        <fullName evidence="1">Uncharacterized protein</fullName>
    </submittedName>
</protein>
<gene>
    <name evidence="1" type="ORF">KIL84_020925</name>
</gene>
<accession>A0A9D4B0W8</accession>
<dbReference type="AlphaFoldDB" id="A0A9D4B0W8"/>
<dbReference type="EMBL" id="JAHDVG010000475">
    <property type="protein sequence ID" value="KAH1176191.1"/>
    <property type="molecule type" value="Genomic_DNA"/>
</dbReference>
<reference evidence="1" key="1">
    <citation type="submission" date="2021-09" db="EMBL/GenBank/DDBJ databases">
        <title>The genome of Mauremys mutica provides insights into the evolution of semi-aquatic lifestyle.</title>
        <authorList>
            <person name="Gong S."/>
            <person name="Gao Y."/>
        </authorList>
    </citation>
    <scope>NUCLEOTIDE SEQUENCE</scope>
    <source>
        <strain evidence="1">MM-2020</strain>
        <tissue evidence="1">Muscle</tissue>
    </source>
</reference>
<proteinExistence type="predicted"/>
<sequence length="99" mass="10818">MVARSLFYTRAPTNGAATVQNNHLEEAKGNTAQRHSRFLQEETRSRAVKRGGSQSYLSWKGLCVLQPASSYGTAAAILLKMPEPMLPSRLSVPMQSALV</sequence>
<evidence type="ECO:0000313" key="2">
    <source>
        <dbReference type="Proteomes" id="UP000827986"/>
    </source>
</evidence>
<organism evidence="1 2">
    <name type="scientific">Mauremys mutica</name>
    <name type="common">yellowpond turtle</name>
    <dbReference type="NCBI Taxonomy" id="74926"/>
    <lineage>
        <taxon>Eukaryota</taxon>
        <taxon>Metazoa</taxon>
        <taxon>Chordata</taxon>
        <taxon>Craniata</taxon>
        <taxon>Vertebrata</taxon>
        <taxon>Euteleostomi</taxon>
        <taxon>Archelosauria</taxon>
        <taxon>Testudinata</taxon>
        <taxon>Testudines</taxon>
        <taxon>Cryptodira</taxon>
        <taxon>Durocryptodira</taxon>
        <taxon>Testudinoidea</taxon>
        <taxon>Geoemydidae</taxon>
        <taxon>Geoemydinae</taxon>
        <taxon>Mauremys</taxon>
    </lineage>
</organism>
<comment type="caution">
    <text evidence="1">The sequence shown here is derived from an EMBL/GenBank/DDBJ whole genome shotgun (WGS) entry which is preliminary data.</text>
</comment>
<name>A0A9D4B0W8_9SAUR</name>
<keyword evidence="2" id="KW-1185">Reference proteome</keyword>